<evidence type="ECO:0000313" key="9">
    <source>
        <dbReference type="Proteomes" id="UP000016638"/>
    </source>
</evidence>
<dbReference type="InterPro" id="IPR005829">
    <property type="entry name" value="Sugar_transporter_CS"/>
</dbReference>
<sequence>MSHSIGKNYWKTIVFTFCLGWTVIWIYRSMLSPVYPAIQGSIGEQTKAAMGLISSCYFFGYTAMQIPSGALVDRFGQKRVLIPGFLIFALGAFLISRATTLTAIYVGSVMAGVGCGCYYGSAFSLTAEHVPPEKKGLSTAIVNSGSALGMIIGMTLSSYLVNSLGFPWQLMVTISTALILLLVVWYAVALHDNMADKRKLRSSDAAPDVEAGQDDIVTEVSSARKEGLWSIRSVACYALYFATCYSYYMIVTWLPNFLQTERGIEGGLVGLVVSMISVTAIPGALWFSHLSDKRRNRKANIILLLEIAAFFLVAVSMLAPNALVLAAILLLYGLLGKMAVDPVLISYITDHAEAKNTATTLGTFNFFGMASSVVAPWFTGVIMDMTGSGELGFYLGAVLLLAGTALFFFTNVVVGERAHRPPSH</sequence>
<feature type="transmembrane region" description="Helical" evidence="6">
    <location>
        <begin position="299"/>
        <end position="319"/>
    </location>
</feature>
<feature type="transmembrane region" description="Helical" evidence="6">
    <location>
        <begin position="137"/>
        <end position="160"/>
    </location>
</feature>
<evidence type="ECO:0000256" key="1">
    <source>
        <dbReference type="ARBA" id="ARBA00004651"/>
    </source>
</evidence>
<keyword evidence="3 6" id="KW-0812">Transmembrane</keyword>
<dbReference type="AlphaFoldDB" id="U2TV11"/>
<keyword evidence="2" id="KW-1003">Cell membrane</keyword>
<dbReference type="InterPro" id="IPR036259">
    <property type="entry name" value="MFS_trans_sf"/>
</dbReference>
<evidence type="ECO:0000256" key="6">
    <source>
        <dbReference type="SAM" id="Phobius"/>
    </source>
</evidence>
<dbReference type="Pfam" id="PF07690">
    <property type="entry name" value="MFS_1"/>
    <property type="match status" value="1"/>
</dbReference>
<dbReference type="Proteomes" id="UP000016638">
    <property type="component" value="Unassembled WGS sequence"/>
</dbReference>
<comment type="subcellular location">
    <subcellularLocation>
        <location evidence="1">Cell membrane</location>
        <topology evidence="1">Multi-pass membrane protein</topology>
    </subcellularLocation>
</comment>
<feature type="transmembrane region" description="Helical" evidence="6">
    <location>
        <begin position="325"/>
        <end position="348"/>
    </location>
</feature>
<evidence type="ECO:0000256" key="4">
    <source>
        <dbReference type="ARBA" id="ARBA00022989"/>
    </source>
</evidence>
<dbReference type="InterPro" id="IPR020846">
    <property type="entry name" value="MFS_dom"/>
</dbReference>
<dbReference type="InterPro" id="IPR011701">
    <property type="entry name" value="MFS"/>
</dbReference>
<keyword evidence="4 6" id="KW-1133">Transmembrane helix</keyword>
<feature type="domain" description="Major facilitator superfamily (MFS) profile" evidence="7">
    <location>
        <begin position="13"/>
        <end position="414"/>
    </location>
</feature>
<feature type="transmembrane region" description="Helical" evidence="6">
    <location>
        <begin position="166"/>
        <end position="189"/>
    </location>
</feature>
<keyword evidence="5 6" id="KW-0472">Membrane</keyword>
<dbReference type="SUPFAM" id="SSF103473">
    <property type="entry name" value="MFS general substrate transporter"/>
    <property type="match status" value="1"/>
</dbReference>
<dbReference type="InterPro" id="IPR050189">
    <property type="entry name" value="MFS_Efflux_Transporters"/>
</dbReference>
<feature type="transmembrane region" description="Helical" evidence="6">
    <location>
        <begin position="12"/>
        <end position="28"/>
    </location>
</feature>
<name>U2TV11_9ACTN</name>
<feature type="transmembrane region" description="Helical" evidence="6">
    <location>
        <begin position="48"/>
        <end position="68"/>
    </location>
</feature>
<feature type="transmembrane region" description="Helical" evidence="6">
    <location>
        <begin position="391"/>
        <end position="414"/>
    </location>
</feature>
<feature type="transmembrane region" description="Helical" evidence="6">
    <location>
        <begin position="266"/>
        <end position="287"/>
    </location>
</feature>
<dbReference type="PATRIC" id="fig|1125712.3.peg.402"/>
<comment type="caution">
    <text evidence="8">The sequence shown here is derived from an EMBL/GenBank/DDBJ whole genome shotgun (WGS) entry which is preliminary data.</text>
</comment>
<dbReference type="PANTHER" id="PTHR43124:SF3">
    <property type="entry name" value="CHLORAMPHENICOL EFFLUX PUMP RV0191"/>
    <property type="match status" value="1"/>
</dbReference>
<reference evidence="8 9" key="1">
    <citation type="submission" date="2013-08" db="EMBL/GenBank/DDBJ databases">
        <authorList>
            <person name="Durkin A.S."/>
            <person name="Haft D.R."/>
            <person name="McCorrison J."/>
            <person name="Torralba M."/>
            <person name="Gillis M."/>
            <person name="Haft D.H."/>
            <person name="Methe B."/>
            <person name="Sutton G."/>
            <person name="Nelson K.E."/>
        </authorList>
    </citation>
    <scope>NUCLEOTIDE SEQUENCE [LARGE SCALE GENOMIC DNA]</scope>
    <source>
        <strain evidence="8 9">F0195</strain>
    </source>
</reference>
<dbReference type="GO" id="GO:0005886">
    <property type="term" value="C:plasma membrane"/>
    <property type="evidence" value="ECO:0007669"/>
    <property type="project" value="UniProtKB-SubCell"/>
</dbReference>
<dbReference type="EMBL" id="AWEZ01000016">
    <property type="protein sequence ID" value="ERL10190.1"/>
    <property type="molecule type" value="Genomic_DNA"/>
</dbReference>
<protein>
    <submittedName>
        <fullName evidence="8">Transporter, major facilitator family protein</fullName>
    </submittedName>
</protein>
<keyword evidence="9" id="KW-1185">Reference proteome</keyword>
<feature type="transmembrane region" description="Helical" evidence="6">
    <location>
        <begin position="234"/>
        <end position="254"/>
    </location>
</feature>
<dbReference type="STRING" id="1125712.HMPREF1316_2170"/>
<accession>U2TV11</accession>
<feature type="transmembrane region" description="Helical" evidence="6">
    <location>
        <begin position="104"/>
        <end position="125"/>
    </location>
</feature>
<evidence type="ECO:0000313" key="8">
    <source>
        <dbReference type="EMBL" id="ERL10190.1"/>
    </source>
</evidence>
<evidence type="ECO:0000256" key="2">
    <source>
        <dbReference type="ARBA" id="ARBA00022475"/>
    </source>
</evidence>
<feature type="transmembrane region" description="Helical" evidence="6">
    <location>
        <begin position="360"/>
        <end position="379"/>
    </location>
</feature>
<dbReference type="PROSITE" id="PS00217">
    <property type="entry name" value="SUGAR_TRANSPORT_2"/>
    <property type="match status" value="1"/>
</dbReference>
<evidence type="ECO:0000259" key="7">
    <source>
        <dbReference type="PROSITE" id="PS50850"/>
    </source>
</evidence>
<organism evidence="8 9">
    <name type="scientific">Olsenella profusa F0195</name>
    <dbReference type="NCBI Taxonomy" id="1125712"/>
    <lineage>
        <taxon>Bacteria</taxon>
        <taxon>Bacillati</taxon>
        <taxon>Actinomycetota</taxon>
        <taxon>Coriobacteriia</taxon>
        <taxon>Coriobacteriales</taxon>
        <taxon>Atopobiaceae</taxon>
        <taxon>Olsenella</taxon>
    </lineage>
</organism>
<dbReference type="PANTHER" id="PTHR43124">
    <property type="entry name" value="PURINE EFFLUX PUMP PBUE"/>
    <property type="match status" value="1"/>
</dbReference>
<dbReference type="PROSITE" id="PS50850">
    <property type="entry name" value="MFS"/>
    <property type="match status" value="1"/>
</dbReference>
<proteinExistence type="predicted"/>
<dbReference type="GO" id="GO:0022857">
    <property type="term" value="F:transmembrane transporter activity"/>
    <property type="evidence" value="ECO:0007669"/>
    <property type="project" value="InterPro"/>
</dbReference>
<feature type="transmembrane region" description="Helical" evidence="6">
    <location>
        <begin position="80"/>
        <end position="98"/>
    </location>
</feature>
<gene>
    <name evidence="8" type="ORF">HMPREF1316_2170</name>
</gene>
<dbReference type="Gene3D" id="1.20.1250.20">
    <property type="entry name" value="MFS general substrate transporter like domains"/>
    <property type="match status" value="2"/>
</dbReference>
<dbReference type="eggNOG" id="COG2271">
    <property type="taxonomic scope" value="Bacteria"/>
</dbReference>
<dbReference type="OrthoDB" id="7375466at2"/>
<evidence type="ECO:0000256" key="3">
    <source>
        <dbReference type="ARBA" id="ARBA00022692"/>
    </source>
</evidence>
<evidence type="ECO:0000256" key="5">
    <source>
        <dbReference type="ARBA" id="ARBA00023136"/>
    </source>
</evidence>